<evidence type="ECO:0000256" key="2">
    <source>
        <dbReference type="ARBA" id="ARBA00022763"/>
    </source>
</evidence>
<evidence type="ECO:0000256" key="4">
    <source>
        <dbReference type="ARBA" id="ARBA00023204"/>
    </source>
</evidence>
<accession>A0A381PS61</accession>
<dbReference type="InterPro" id="IPR003583">
    <property type="entry name" value="Hlx-hairpin-Hlx_DNA-bd_motif"/>
</dbReference>
<feature type="domain" description="Helix-hairpin-helix DNA-binding motif class 1" evidence="5">
    <location>
        <begin position="77"/>
        <end position="96"/>
    </location>
</feature>
<keyword evidence="1" id="KW-0963">Cytoplasm</keyword>
<keyword evidence="4" id="KW-0234">DNA repair</keyword>
<evidence type="ECO:0000259" key="5">
    <source>
        <dbReference type="SMART" id="SM00278"/>
    </source>
</evidence>
<dbReference type="AlphaFoldDB" id="A0A381PS61"/>
<dbReference type="NCBIfam" id="TIGR00084">
    <property type="entry name" value="ruvA"/>
    <property type="match status" value="1"/>
</dbReference>
<dbReference type="InterPro" id="IPR011114">
    <property type="entry name" value="RuvA_C"/>
</dbReference>
<evidence type="ECO:0000256" key="3">
    <source>
        <dbReference type="ARBA" id="ARBA00023125"/>
    </source>
</evidence>
<dbReference type="Pfam" id="PF01330">
    <property type="entry name" value="RuvA_N"/>
    <property type="match status" value="1"/>
</dbReference>
<dbReference type="InterPro" id="IPR010994">
    <property type="entry name" value="RuvA_2-like"/>
</dbReference>
<dbReference type="InterPro" id="IPR013849">
    <property type="entry name" value="DNA_helicase_Holl-junc_RuvA_I"/>
</dbReference>
<dbReference type="Gene3D" id="2.40.50.140">
    <property type="entry name" value="Nucleic acid-binding proteins"/>
    <property type="match status" value="1"/>
</dbReference>
<keyword evidence="3" id="KW-0238">DNA-binding</keyword>
<dbReference type="SUPFAM" id="SSF47781">
    <property type="entry name" value="RuvA domain 2-like"/>
    <property type="match status" value="1"/>
</dbReference>
<dbReference type="GO" id="GO:0005524">
    <property type="term" value="F:ATP binding"/>
    <property type="evidence" value="ECO:0007669"/>
    <property type="project" value="InterPro"/>
</dbReference>
<dbReference type="Gene3D" id="1.10.8.10">
    <property type="entry name" value="DNA helicase RuvA subunit, C-terminal domain"/>
    <property type="match status" value="1"/>
</dbReference>
<evidence type="ECO:0000256" key="1">
    <source>
        <dbReference type="ARBA" id="ARBA00022490"/>
    </source>
</evidence>
<dbReference type="GO" id="GO:0009379">
    <property type="term" value="C:Holliday junction helicase complex"/>
    <property type="evidence" value="ECO:0007669"/>
    <property type="project" value="InterPro"/>
</dbReference>
<name>A0A381PS61_9ZZZZ</name>
<dbReference type="GO" id="GO:0006310">
    <property type="term" value="P:DNA recombination"/>
    <property type="evidence" value="ECO:0007669"/>
    <property type="project" value="InterPro"/>
</dbReference>
<sequence>MSTFLDLPTINTEVFLYTHMIVREDSQTLFGFSSIEEKDLFKTLLKVNGVGAKLGLAILSSLSVSDFQNCVQYDDTNTLIKIPGVGLKTAERLIIEMRDKIIDIGVIKNSISHKHEQNEPRKEAFDALISLGYKSPEVKKLLSNCDSTKLSAEEMIRLALKKVAS</sequence>
<dbReference type="Pfam" id="PF07499">
    <property type="entry name" value="RuvA_C"/>
    <property type="match status" value="1"/>
</dbReference>
<dbReference type="SUPFAM" id="SSF46929">
    <property type="entry name" value="DNA helicase RuvA subunit, C-terminal domain"/>
    <property type="match status" value="1"/>
</dbReference>
<gene>
    <name evidence="6" type="ORF">METZ01_LOCUS22735</name>
</gene>
<dbReference type="HAMAP" id="MF_00031">
    <property type="entry name" value="DNA_HJ_migration_RuvA"/>
    <property type="match status" value="1"/>
</dbReference>
<organism evidence="6">
    <name type="scientific">marine metagenome</name>
    <dbReference type="NCBI Taxonomy" id="408172"/>
    <lineage>
        <taxon>unclassified sequences</taxon>
        <taxon>metagenomes</taxon>
        <taxon>ecological metagenomes</taxon>
    </lineage>
</organism>
<evidence type="ECO:0000313" key="6">
    <source>
        <dbReference type="EMBL" id="SUZ69881.1"/>
    </source>
</evidence>
<dbReference type="GO" id="GO:0006281">
    <property type="term" value="P:DNA repair"/>
    <property type="evidence" value="ECO:0007669"/>
    <property type="project" value="UniProtKB-KW"/>
</dbReference>
<dbReference type="Gene3D" id="1.10.150.20">
    <property type="entry name" value="5' to 3' exonuclease, C-terminal subdomain"/>
    <property type="match status" value="1"/>
</dbReference>
<dbReference type="GO" id="GO:0009378">
    <property type="term" value="F:four-way junction helicase activity"/>
    <property type="evidence" value="ECO:0007669"/>
    <property type="project" value="InterPro"/>
</dbReference>
<dbReference type="InterPro" id="IPR012340">
    <property type="entry name" value="NA-bd_OB-fold"/>
</dbReference>
<keyword evidence="2" id="KW-0227">DNA damage</keyword>
<dbReference type="InterPro" id="IPR000085">
    <property type="entry name" value="RuvA"/>
</dbReference>
<dbReference type="CDD" id="cd14332">
    <property type="entry name" value="UBA_RuvA_C"/>
    <property type="match status" value="1"/>
</dbReference>
<dbReference type="EMBL" id="UINC01001073">
    <property type="protein sequence ID" value="SUZ69881.1"/>
    <property type="molecule type" value="Genomic_DNA"/>
</dbReference>
<proteinExistence type="inferred from homology"/>
<dbReference type="SMART" id="SM00278">
    <property type="entry name" value="HhH1"/>
    <property type="match status" value="2"/>
</dbReference>
<protein>
    <recommendedName>
        <fullName evidence="5">Helix-hairpin-helix DNA-binding motif class 1 domain-containing protein</fullName>
    </recommendedName>
</protein>
<dbReference type="SUPFAM" id="SSF50249">
    <property type="entry name" value="Nucleic acid-binding proteins"/>
    <property type="match status" value="1"/>
</dbReference>
<dbReference type="InterPro" id="IPR036267">
    <property type="entry name" value="RuvA_C_sf"/>
</dbReference>
<dbReference type="Pfam" id="PF14520">
    <property type="entry name" value="HHH_5"/>
    <property type="match status" value="1"/>
</dbReference>
<reference evidence="6" key="1">
    <citation type="submission" date="2018-05" db="EMBL/GenBank/DDBJ databases">
        <authorList>
            <person name="Lanie J.A."/>
            <person name="Ng W.-L."/>
            <person name="Kazmierczak K.M."/>
            <person name="Andrzejewski T.M."/>
            <person name="Davidsen T.M."/>
            <person name="Wayne K.J."/>
            <person name="Tettelin H."/>
            <person name="Glass J.I."/>
            <person name="Rusch D."/>
            <person name="Podicherti R."/>
            <person name="Tsui H.-C.T."/>
            <person name="Winkler M.E."/>
        </authorList>
    </citation>
    <scope>NUCLEOTIDE SEQUENCE</scope>
</reference>
<feature type="domain" description="Helix-hairpin-helix DNA-binding motif class 1" evidence="5">
    <location>
        <begin position="42"/>
        <end position="61"/>
    </location>
</feature>
<dbReference type="GO" id="GO:0003677">
    <property type="term" value="F:DNA binding"/>
    <property type="evidence" value="ECO:0007669"/>
    <property type="project" value="UniProtKB-KW"/>
</dbReference>